<evidence type="ECO:0000313" key="3">
    <source>
        <dbReference type="Proteomes" id="UP001642409"/>
    </source>
</evidence>
<accession>A0AA86TH12</accession>
<evidence type="ECO:0000313" key="2">
    <source>
        <dbReference type="EMBL" id="CAL6075842.1"/>
    </source>
</evidence>
<reference evidence="2 3" key="2">
    <citation type="submission" date="2024-07" db="EMBL/GenBank/DDBJ databases">
        <authorList>
            <person name="Akdeniz Z."/>
        </authorList>
    </citation>
    <scope>NUCLEOTIDE SEQUENCE [LARGE SCALE GENOMIC DNA]</scope>
</reference>
<dbReference type="Proteomes" id="UP001642409">
    <property type="component" value="Unassembled WGS sequence"/>
</dbReference>
<organism evidence="1">
    <name type="scientific">Hexamita inflata</name>
    <dbReference type="NCBI Taxonomy" id="28002"/>
    <lineage>
        <taxon>Eukaryota</taxon>
        <taxon>Metamonada</taxon>
        <taxon>Diplomonadida</taxon>
        <taxon>Hexamitidae</taxon>
        <taxon>Hexamitinae</taxon>
        <taxon>Hexamita</taxon>
    </lineage>
</organism>
<sequence length="123" mass="14329">MIIRNIIRYISFSPSNNFTTPYTPYTQLNFDQHYIFDNSKIYLAILYIQIIDTSFYGYHNRNQSNGIKKSSTIEINTYEKAQKNKQVDKLNVLIKPVSAHVNLIKVAADNIAICKHIIMLQKK</sequence>
<keyword evidence="3" id="KW-1185">Reference proteome</keyword>
<proteinExistence type="predicted"/>
<dbReference type="EMBL" id="CATOUU010000082">
    <property type="protein sequence ID" value="CAI9915897.1"/>
    <property type="molecule type" value="Genomic_DNA"/>
</dbReference>
<reference evidence="1" key="1">
    <citation type="submission" date="2023-06" db="EMBL/GenBank/DDBJ databases">
        <authorList>
            <person name="Kurt Z."/>
        </authorList>
    </citation>
    <scope>NUCLEOTIDE SEQUENCE</scope>
</reference>
<name>A0AA86TH12_9EUKA</name>
<protein>
    <submittedName>
        <fullName evidence="2">Hypothetical_protein</fullName>
    </submittedName>
</protein>
<gene>
    <name evidence="1" type="ORF">HINF_LOCUS3542</name>
    <name evidence="2" type="ORF">HINF_LOCUS57403</name>
</gene>
<evidence type="ECO:0000313" key="1">
    <source>
        <dbReference type="EMBL" id="CAI9915897.1"/>
    </source>
</evidence>
<dbReference type="AlphaFoldDB" id="A0AA86TH12"/>
<dbReference type="EMBL" id="CAXDID020000316">
    <property type="protein sequence ID" value="CAL6075842.1"/>
    <property type="molecule type" value="Genomic_DNA"/>
</dbReference>
<comment type="caution">
    <text evidence="1">The sequence shown here is derived from an EMBL/GenBank/DDBJ whole genome shotgun (WGS) entry which is preliminary data.</text>
</comment>